<organism evidence="3 4">
    <name type="scientific">Colocasia esculenta</name>
    <name type="common">Wild taro</name>
    <name type="synonym">Arum esculentum</name>
    <dbReference type="NCBI Taxonomy" id="4460"/>
    <lineage>
        <taxon>Eukaryota</taxon>
        <taxon>Viridiplantae</taxon>
        <taxon>Streptophyta</taxon>
        <taxon>Embryophyta</taxon>
        <taxon>Tracheophyta</taxon>
        <taxon>Spermatophyta</taxon>
        <taxon>Magnoliopsida</taxon>
        <taxon>Liliopsida</taxon>
        <taxon>Araceae</taxon>
        <taxon>Aroideae</taxon>
        <taxon>Colocasieae</taxon>
        <taxon>Colocasia</taxon>
    </lineage>
</organism>
<dbReference type="Gene3D" id="2.30.31.10">
    <property type="entry name" value="Transcriptional Coactivator Pc4, Chain A"/>
    <property type="match status" value="1"/>
</dbReference>
<comment type="caution">
    <text evidence="3">The sequence shown here is derived from an EMBL/GenBank/DDBJ whole genome shotgun (WGS) entry which is preliminary data.</text>
</comment>
<gene>
    <name evidence="3" type="ORF">Taro_014797</name>
</gene>
<dbReference type="AlphaFoldDB" id="A0A843UFY0"/>
<reference evidence="3" key="1">
    <citation type="submission" date="2017-07" db="EMBL/GenBank/DDBJ databases">
        <title>Taro Niue Genome Assembly and Annotation.</title>
        <authorList>
            <person name="Atibalentja N."/>
            <person name="Keating K."/>
            <person name="Fields C.J."/>
        </authorList>
    </citation>
    <scope>NUCLEOTIDE SEQUENCE</scope>
    <source>
        <strain evidence="3">Niue_2</strain>
        <tissue evidence="3">Leaf</tissue>
    </source>
</reference>
<dbReference type="GO" id="GO:0006355">
    <property type="term" value="P:regulation of DNA-templated transcription"/>
    <property type="evidence" value="ECO:0007669"/>
    <property type="project" value="InterPro"/>
</dbReference>
<accession>A0A843UFY0</accession>
<dbReference type="OrthoDB" id="511009at2759"/>
<evidence type="ECO:0000313" key="3">
    <source>
        <dbReference type="EMBL" id="MQL82321.1"/>
    </source>
</evidence>
<dbReference type="Proteomes" id="UP000652761">
    <property type="component" value="Unassembled WGS sequence"/>
</dbReference>
<dbReference type="EMBL" id="NMUH01000625">
    <property type="protein sequence ID" value="MQL82321.1"/>
    <property type="molecule type" value="Genomic_DNA"/>
</dbReference>
<protein>
    <submittedName>
        <fullName evidence="3">Uncharacterized protein</fullName>
    </submittedName>
</protein>
<dbReference type="PANTHER" id="PTHR31745:SF1">
    <property type="entry name" value="SINGLE-STRANDED DNA-BINDING PROTEIN WHY2, MITOCHONDRIAL"/>
    <property type="match status" value="1"/>
</dbReference>
<evidence type="ECO:0000256" key="2">
    <source>
        <dbReference type="ARBA" id="ARBA00022946"/>
    </source>
</evidence>
<dbReference type="SUPFAM" id="SSF54447">
    <property type="entry name" value="ssDNA-binding transcriptional regulator domain"/>
    <property type="match status" value="1"/>
</dbReference>
<comment type="similarity">
    <text evidence="1">Belongs to the Whirly family.</text>
</comment>
<evidence type="ECO:0000313" key="4">
    <source>
        <dbReference type="Proteomes" id="UP000652761"/>
    </source>
</evidence>
<name>A0A843UFY0_COLES</name>
<proteinExistence type="inferred from homology"/>
<dbReference type="InterPro" id="IPR009044">
    <property type="entry name" value="ssDNA-bd_transcriptional_reg"/>
</dbReference>
<dbReference type="GO" id="GO:0006952">
    <property type="term" value="P:defense response"/>
    <property type="evidence" value="ECO:0007669"/>
    <property type="project" value="InterPro"/>
</dbReference>
<keyword evidence="4" id="KW-1185">Reference proteome</keyword>
<dbReference type="InterPro" id="IPR013742">
    <property type="entry name" value="Whirly"/>
</dbReference>
<dbReference type="GO" id="GO:0003697">
    <property type="term" value="F:single-stranded DNA binding"/>
    <property type="evidence" value="ECO:0007669"/>
    <property type="project" value="InterPro"/>
</dbReference>
<evidence type="ECO:0000256" key="1">
    <source>
        <dbReference type="ARBA" id="ARBA00006061"/>
    </source>
</evidence>
<keyword evidence="2" id="KW-0809">Transit peptide</keyword>
<dbReference type="Pfam" id="PF08536">
    <property type="entry name" value="Whirly"/>
    <property type="match status" value="1"/>
</dbReference>
<sequence>MISGKTKWSSFRDFSPFFSPFCRREGRVNGLGDGIRITKREIARTSYPIEVQNDVLHLLRDWDMPWLSSSQVTGRVLYQRVSHIKETSRLSRFTFQNEFSTSWHNVVPDEAAVNRTYADFSIFKGKAALSVFPVLPKFSKMDSGALKIDRKGVVLLQFMPAIGVRKYDSQRKQVFALSLTEVGCLVSLGPQESCEFFHDPSMRSSNEGQVKKTLTVNPTPNDGGYFITLSKHSISLHIL</sequence>
<dbReference type="PANTHER" id="PTHR31745">
    <property type="entry name" value="SINGLE-STRANDED DNA-BINDING PROTEIN WHY2, MITOCHONDRIAL"/>
    <property type="match status" value="1"/>
</dbReference>